<evidence type="ECO:0008006" key="5">
    <source>
        <dbReference type="Google" id="ProtNLM"/>
    </source>
</evidence>
<dbReference type="EMBL" id="JAINDJ010000002">
    <property type="protein sequence ID" value="KAG9457574.1"/>
    <property type="molecule type" value="Genomic_DNA"/>
</dbReference>
<name>A0AAV7F9C4_ARIFI</name>
<dbReference type="PANTHER" id="PTHR33127:SF5">
    <property type="entry name" value="TRANSMEMBRANE PROTEIN"/>
    <property type="match status" value="1"/>
</dbReference>
<dbReference type="InterPro" id="IPR036047">
    <property type="entry name" value="F-box-like_dom_sf"/>
</dbReference>
<accession>A0AAV7F9C4</accession>
<protein>
    <recommendedName>
        <fullName evidence="5">F-box domain-containing protein</fullName>
    </recommendedName>
</protein>
<dbReference type="SUPFAM" id="SSF81383">
    <property type="entry name" value="F-box domain"/>
    <property type="match status" value="1"/>
</dbReference>
<dbReference type="Pfam" id="PF03478">
    <property type="entry name" value="Beta-prop_KIB1-4"/>
    <property type="match status" value="1"/>
</dbReference>
<feature type="domain" description="F-box" evidence="1">
    <location>
        <begin position="23"/>
        <end position="59"/>
    </location>
</feature>
<reference evidence="3 4" key="1">
    <citation type="submission" date="2021-07" db="EMBL/GenBank/DDBJ databases">
        <title>The Aristolochia fimbriata genome: insights into angiosperm evolution, floral development and chemical biosynthesis.</title>
        <authorList>
            <person name="Jiao Y."/>
        </authorList>
    </citation>
    <scope>NUCLEOTIDE SEQUENCE [LARGE SCALE GENOMIC DNA]</scope>
    <source>
        <strain evidence="3">IBCAS-2021</strain>
        <tissue evidence="3">Leaf</tissue>
    </source>
</reference>
<evidence type="ECO:0000259" key="2">
    <source>
        <dbReference type="Pfam" id="PF03478"/>
    </source>
</evidence>
<proteinExistence type="predicted"/>
<dbReference type="AlphaFoldDB" id="A0AAV7F9C4"/>
<dbReference type="Proteomes" id="UP000825729">
    <property type="component" value="Unassembled WGS sequence"/>
</dbReference>
<sequence>MEVVQGGGEECCYSGGEREQRPWSDLCTDVLLRILTFLPFVLDQLSFRGVCTFWRAAARQAPAAGEDQPQLEQRPWLLFTAGGDGENEEKQKKVRLLLDPKTRRTYRMEQYWPERVVEGAVCVASRHGWLLYHSPPQSRLFFFNPFSGATIDLPYIESISPASFDGHPTDDECVVIGIYQTHPHEIIICYCGRGDAYWTLARCRTFWSWGPFTHAVSCNHLFCFMDPCGRLFVFNFLKFSTIECRGPPLNFDSFRVAYLLVSHLRVYAAFVDVHTGAVCVFLMRPAGMILSGSNLDGLNPLRYTTGF</sequence>
<dbReference type="InterPro" id="IPR001810">
    <property type="entry name" value="F-box_dom"/>
</dbReference>
<evidence type="ECO:0000313" key="3">
    <source>
        <dbReference type="EMBL" id="KAG9457574.1"/>
    </source>
</evidence>
<comment type="caution">
    <text evidence="3">The sequence shown here is derived from an EMBL/GenBank/DDBJ whole genome shotgun (WGS) entry which is preliminary data.</text>
</comment>
<evidence type="ECO:0000259" key="1">
    <source>
        <dbReference type="Pfam" id="PF00646"/>
    </source>
</evidence>
<evidence type="ECO:0000313" key="4">
    <source>
        <dbReference type="Proteomes" id="UP000825729"/>
    </source>
</evidence>
<organism evidence="3 4">
    <name type="scientific">Aristolochia fimbriata</name>
    <name type="common">White veined hardy Dutchman's pipe vine</name>
    <dbReference type="NCBI Taxonomy" id="158543"/>
    <lineage>
        <taxon>Eukaryota</taxon>
        <taxon>Viridiplantae</taxon>
        <taxon>Streptophyta</taxon>
        <taxon>Embryophyta</taxon>
        <taxon>Tracheophyta</taxon>
        <taxon>Spermatophyta</taxon>
        <taxon>Magnoliopsida</taxon>
        <taxon>Magnoliidae</taxon>
        <taxon>Piperales</taxon>
        <taxon>Aristolochiaceae</taxon>
        <taxon>Aristolochia</taxon>
    </lineage>
</organism>
<feature type="domain" description="KIB1-4 beta-propeller" evidence="2">
    <location>
        <begin position="103"/>
        <end position="238"/>
    </location>
</feature>
<dbReference type="PANTHER" id="PTHR33127">
    <property type="entry name" value="TRANSMEMBRANE PROTEIN"/>
    <property type="match status" value="1"/>
</dbReference>
<dbReference type="Pfam" id="PF00646">
    <property type="entry name" value="F-box"/>
    <property type="match status" value="1"/>
</dbReference>
<dbReference type="InterPro" id="IPR005174">
    <property type="entry name" value="KIB1-4_b-propeller"/>
</dbReference>
<gene>
    <name evidence="3" type="ORF">H6P81_002082</name>
</gene>
<dbReference type="Gene3D" id="1.20.1280.50">
    <property type="match status" value="1"/>
</dbReference>
<keyword evidence="4" id="KW-1185">Reference proteome</keyword>